<evidence type="ECO:0008006" key="3">
    <source>
        <dbReference type="Google" id="ProtNLM"/>
    </source>
</evidence>
<reference evidence="1" key="1">
    <citation type="submission" date="2020-10" db="EMBL/GenBank/DDBJ databases">
        <title>An improved Amphimedon queenslandica hologenome assembly reveals how three proteobacterial symbionts can extend the metabolic phenotypic of their marine sponge host.</title>
        <authorList>
            <person name="Degnan B."/>
            <person name="Degnan S."/>
            <person name="Xiang X."/>
        </authorList>
    </citation>
    <scope>NUCLEOTIDE SEQUENCE</scope>
    <source>
        <strain evidence="1">AqS2</strain>
    </source>
</reference>
<protein>
    <recommendedName>
        <fullName evidence="3">Calcium-binding protein</fullName>
    </recommendedName>
</protein>
<dbReference type="PANTHER" id="PTHR39431:SF1">
    <property type="entry name" value="FRPA_C-RELATED PROTEIN"/>
    <property type="match status" value="1"/>
</dbReference>
<dbReference type="AlphaFoldDB" id="A0A930UFX6"/>
<keyword evidence="2" id="KW-1185">Reference proteome</keyword>
<dbReference type="Proteomes" id="UP000604381">
    <property type="component" value="Unassembled WGS sequence"/>
</dbReference>
<sequence length="581" mass="63147">MALLVALVKFFGTAERVVNPVGAGLLIQNMFGKDLADLFDKYFSPLVIDLDGDGVEAEGMAFIDHSGDGFAELTNWASEDDGVLVMDLDGNGVIDRGAELFGDNTLLPSGEKAKDGFAALAALDSNGDGKVDANDAKWTELRVLRWTDANGNGIMDADEQRLETLEANSVKELKLGHSKSNKVDEAGNEHRLVGSYVDASGAAHSMVDVWFQTQPSLRRYDKSSISEHSESIKSLQEVMGTGLVYDLRDAMALDDAGKLKAPIYKGKTRTETRKLAELVTAFNEADTEAKRAELLDKILHRWAGAEGVTHSDFGWSKGLDYTTAVKYAVVEAFQGGKITLGKDYRNPTHELAQYINRRYLSTVERLRAEFLIQKDYAAEFGMLQLKASEKVLTTVEDIKKLSEEQQSKAYWDFGAAQKALVKRGAVHEAEFVRSLAALFGLDAGIAKGLEKTASSWKYRYDYQAMYLAGSVSPGEVKRADDLHGDDGSNVFRTTDGGTDSLRGGGGSDLYQLASGTGHDRIYEATDAGSSDVDVVMMGPDVAVADVRLQRDAASLWIEILGAAGTDGVRPVTDSFKVEGYF</sequence>
<evidence type="ECO:0000313" key="2">
    <source>
        <dbReference type="Proteomes" id="UP000604381"/>
    </source>
</evidence>
<name>A0A930UFX6_9GAMM</name>
<comment type="caution">
    <text evidence="1">The sequence shown here is derived from an EMBL/GenBank/DDBJ whole genome shotgun (WGS) entry which is preliminary data.</text>
</comment>
<dbReference type="SUPFAM" id="SSF51120">
    <property type="entry name" value="beta-Roll"/>
    <property type="match status" value="1"/>
</dbReference>
<organism evidence="1 2">
    <name type="scientific">Candidatus Amphirhobacter heronislandensis</name>
    <dbReference type="NCBI Taxonomy" id="1732024"/>
    <lineage>
        <taxon>Bacteria</taxon>
        <taxon>Pseudomonadati</taxon>
        <taxon>Pseudomonadota</taxon>
        <taxon>Gammaproteobacteria</taxon>
        <taxon>Candidatus Tethybacterales</taxon>
        <taxon>Candidatus Tethybacteraceae</taxon>
        <taxon>Candidatus Amphirhobacter</taxon>
    </lineage>
</organism>
<dbReference type="PANTHER" id="PTHR39431">
    <property type="entry name" value="FRPA/C-RELATED PROTEIN"/>
    <property type="match status" value="1"/>
</dbReference>
<proteinExistence type="predicted"/>
<gene>
    <name evidence="1" type="ORF">ISN26_06320</name>
</gene>
<dbReference type="EMBL" id="JADHEI010000046">
    <property type="protein sequence ID" value="MBF2735672.1"/>
    <property type="molecule type" value="Genomic_DNA"/>
</dbReference>
<accession>A0A930UFX6</accession>
<evidence type="ECO:0000313" key="1">
    <source>
        <dbReference type="EMBL" id="MBF2735672.1"/>
    </source>
</evidence>
<dbReference type="InterPro" id="IPR011049">
    <property type="entry name" value="Serralysin-like_metalloprot_C"/>
</dbReference>
<feature type="non-terminal residue" evidence="1">
    <location>
        <position position="581"/>
    </location>
</feature>